<evidence type="ECO:0000256" key="1">
    <source>
        <dbReference type="SAM" id="Phobius"/>
    </source>
</evidence>
<organism evidence="2 3">
    <name type="scientific">Actinoplanes digitatis</name>
    <dbReference type="NCBI Taxonomy" id="1868"/>
    <lineage>
        <taxon>Bacteria</taxon>
        <taxon>Bacillati</taxon>
        <taxon>Actinomycetota</taxon>
        <taxon>Actinomycetes</taxon>
        <taxon>Micromonosporales</taxon>
        <taxon>Micromonosporaceae</taxon>
        <taxon>Actinoplanes</taxon>
    </lineage>
</organism>
<feature type="transmembrane region" description="Helical" evidence="1">
    <location>
        <begin position="12"/>
        <end position="31"/>
    </location>
</feature>
<feature type="transmembrane region" description="Helical" evidence="1">
    <location>
        <begin position="38"/>
        <end position="62"/>
    </location>
</feature>
<feature type="transmembrane region" description="Helical" evidence="1">
    <location>
        <begin position="201"/>
        <end position="224"/>
    </location>
</feature>
<keyword evidence="1" id="KW-0472">Membrane</keyword>
<dbReference type="RefSeq" id="WP_184996005.1">
    <property type="nucleotide sequence ID" value="NZ_BOMK01000003.1"/>
</dbReference>
<dbReference type="EMBL" id="JACHNH010000001">
    <property type="protein sequence ID" value="MBB4764866.1"/>
    <property type="molecule type" value="Genomic_DNA"/>
</dbReference>
<dbReference type="InterPro" id="IPR021315">
    <property type="entry name" value="Gap/Sap"/>
</dbReference>
<dbReference type="AlphaFoldDB" id="A0A7W7I255"/>
<keyword evidence="1" id="KW-0812">Transmembrane</keyword>
<feature type="transmembrane region" description="Helical" evidence="1">
    <location>
        <begin position="157"/>
        <end position="181"/>
    </location>
</feature>
<name>A0A7W7I255_9ACTN</name>
<sequence>MGAVLGDELGFAAGVMISPLPIIAMILILATPRGRMSGLVFAAGWLVGLSALGAITLVLSGGAGASGNGQPADWVGVLKLVIGLLLLLLGLQQWRHRPRDASQAELPKWMAAIDRFTPVKILGLSLVLSAANAKNAGLTIAAAAAISSSGIPTDQQIAVLTMFVLIGSLGILIPLVVFLIAGERARNTLSSWKNWAALHNAAIMTVLFVVLGMKLLGDGIGILIS</sequence>
<keyword evidence="1" id="KW-1133">Transmembrane helix</keyword>
<accession>A0A7W7I255</accession>
<gene>
    <name evidence="2" type="ORF">BJ971_005422</name>
</gene>
<evidence type="ECO:0000313" key="3">
    <source>
        <dbReference type="Proteomes" id="UP000578112"/>
    </source>
</evidence>
<reference evidence="2 3" key="1">
    <citation type="submission" date="2020-08" db="EMBL/GenBank/DDBJ databases">
        <title>Sequencing the genomes of 1000 actinobacteria strains.</title>
        <authorList>
            <person name="Klenk H.-P."/>
        </authorList>
    </citation>
    <scope>NUCLEOTIDE SEQUENCE [LARGE SCALE GENOMIC DNA]</scope>
    <source>
        <strain evidence="2 3">DSM 43149</strain>
    </source>
</reference>
<comment type="caution">
    <text evidence="2">The sequence shown here is derived from an EMBL/GenBank/DDBJ whole genome shotgun (WGS) entry which is preliminary data.</text>
</comment>
<proteinExistence type="predicted"/>
<dbReference type="Proteomes" id="UP000578112">
    <property type="component" value="Unassembled WGS sequence"/>
</dbReference>
<evidence type="ECO:0000313" key="2">
    <source>
        <dbReference type="EMBL" id="MBB4764866.1"/>
    </source>
</evidence>
<protein>
    <submittedName>
        <fullName evidence="2">Threonine/homoserine/homoserine lactone efflux protein</fullName>
    </submittedName>
</protein>
<keyword evidence="3" id="KW-1185">Reference proteome</keyword>
<dbReference type="Pfam" id="PF11139">
    <property type="entry name" value="SfLAP"/>
    <property type="match status" value="1"/>
</dbReference>
<feature type="transmembrane region" description="Helical" evidence="1">
    <location>
        <begin position="74"/>
        <end position="91"/>
    </location>
</feature>